<reference evidence="2" key="1">
    <citation type="journal article" date="2011" name="Nature">
        <title>Genome sequence and analysis of the tuber crop potato.</title>
        <authorList>
            <consortium name="The Potato Genome Sequencing Consortium"/>
        </authorList>
    </citation>
    <scope>NUCLEOTIDE SEQUENCE [LARGE SCALE GENOMIC DNA]</scope>
    <source>
        <strain evidence="2">cv. DM1-3 516 R44</strain>
    </source>
</reference>
<keyword evidence="2" id="KW-1185">Reference proteome</keyword>
<dbReference type="Gramene" id="PGSC0003DMT400090999">
    <property type="protein sequence ID" value="PGSC0003DMT400090999"/>
    <property type="gene ID" value="PGSC0003DMG400040570"/>
</dbReference>
<evidence type="ECO:0000313" key="2">
    <source>
        <dbReference type="Proteomes" id="UP000011115"/>
    </source>
</evidence>
<evidence type="ECO:0000313" key="1">
    <source>
        <dbReference type="EnsemblPlants" id="PGSC0003DMT400090999"/>
    </source>
</evidence>
<name>M1DLP0_SOLTU</name>
<protein>
    <submittedName>
        <fullName evidence="1">Uncharacterized protein</fullName>
    </submittedName>
</protein>
<dbReference type="InParanoid" id="M1DLP0"/>
<accession>M1DLP0</accession>
<dbReference type="HOGENOM" id="CLU_1247224_0_0_1"/>
<reference evidence="1" key="2">
    <citation type="submission" date="2015-06" db="UniProtKB">
        <authorList>
            <consortium name="EnsemblPlants"/>
        </authorList>
    </citation>
    <scope>IDENTIFICATION</scope>
    <source>
        <strain evidence="1">DM1-3 516 R44</strain>
    </source>
</reference>
<proteinExistence type="predicted"/>
<dbReference type="PaxDb" id="4113-PGSC0003DMT400090999"/>
<dbReference type="AlphaFoldDB" id="M1DLP0"/>
<organism evidence="1 2">
    <name type="scientific">Solanum tuberosum</name>
    <name type="common">Potato</name>
    <dbReference type="NCBI Taxonomy" id="4113"/>
    <lineage>
        <taxon>Eukaryota</taxon>
        <taxon>Viridiplantae</taxon>
        <taxon>Streptophyta</taxon>
        <taxon>Embryophyta</taxon>
        <taxon>Tracheophyta</taxon>
        <taxon>Spermatophyta</taxon>
        <taxon>Magnoliopsida</taxon>
        <taxon>eudicotyledons</taxon>
        <taxon>Gunneridae</taxon>
        <taxon>Pentapetalae</taxon>
        <taxon>asterids</taxon>
        <taxon>lamiids</taxon>
        <taxon>Solanales</taxon>
        <taxon>Solanaceae</taxon>
        <taxon>Solanoideae</taxon>
        <taxon>Solaneae</taxon>
        <taxon>Solanum</taxon>
    </lineage>
</organism>
<dbReference type="Proteomes" id="UP000011115">
    <property type="component" value="Unassembled WGS sequence"/>
</dbReference>
<dbReference type="EnsemblPlants" id="PGSC0003DMT400090999">
    <property type="protein sequence ID" value="PGSC0003DMT400090999"/>
    <property type="gene ID" value="PGSC0003DMG400040570"/>
</dbReference>
<sequence length="222" mass="25139">MEAKFLKSGNMLPEEPMPGVYMPSLERTGRRLKSLAEAFLKFPFLSDDLRRRMPVNETSKYHSYTTPSRLYISLFIISTLEGLLELLTQTVYTRYPIHQIHTHPPVITVVLLLLLRPASRKLINLQFLIVHISQKPPEKNRSSVAVQYLDYTIMPTYTLNCILPILCTAIFISHPSQTTQTSIAFSSPTFSLPFTCIDSLLSRQPASQQVSNQNSALPVATE</sequence>